<evidence type="ECO:0000313" key="1">
    <source>
        <dbReference type="EMBL" id="KAG1775914.1"/>
    </source>
</evidence>
<name>A0A9P6ZSG8_9AGAM</name>
<proteinExistence type="predicted"/>
<feature type="non-terminal residue" evidence="1">
    <location>
        <position position="1"/>
    </location>
</feature>
<dbReference type="AlphaFoldDB" id="A0A9P6ZSG8"/>
<evidence type="ECO:0000313" key="2">
    <source>
        <dbReference type="Proteomes" id="UP000714275"/>
    </source>
</evidence>
<dbReference type="Proteomes" id="UP000714275">
    <property type="component" value="Unassembled WGS sequence"/>
</dbReference>
<gene>
    <name evidence="1" type="ORF">EV702DRAFT_922933</name>
</gene>
<dbReference type="OrthoDB" id="2748837at2759"/>
<sequence length="53" mass="5857">QMLSITCDNTSNNNVMVDDLEALVPMFGGSASHTRCFLHTVNLVAKSLIREFD</sequence>
<organism evidence="1 2">
    <name type="scientific">Suillus placidus</name>
    <dbReference type="NCBI Taxonomy" id="48579"/>
    <lineage>
        <taxon>Eukaryota</taxon>
        <taxon>Fungi</taxon>
        <taxon>Dikarya</taxon>
        <taxon>Basidiomycota</taxon>
        <taxon>Agaricomycotina</taxon>
        <taxon>Agaricomycetes</taxon>
        <taxon>Agaricomycetidae</taxon>
        <taxon>Boletales</taxon>
        <taxon>Suillineae</taxon>
        <taxon>Suillaceae</taxon>
        <taxon>Suillus</taxon>
    </lineage>
</organism>
<keyword evidence="2" id="KW-1185">Reference proteome</keyword>
<accession>A0A9P6ZSG8</accession>
<dbReference type="EMBL" id="JABBWD010000030">
    <property type="protein sequence ID" value="KAG1775914.1"/>
    <property type="molecule type" value="Genomic_DNA"/>
</dbReference>
<protein>
    <submittedName>
        <fullName evidence="1">Uncharacterized protein</fullName>
    </submittedName>
</protein>
<feature type="non-terminal residue" evidence="1">
    <location>
        <position position="53"/>
    </location>
</feature>
<comment type="caution">
    <text evidence="1">The sequence shown here is derived from an EMBL/GenBank/DDBJ whole genome shotgun (WGS) entry which is preliminary data.</text>
</comment>
<reference evidence="1" key="1">
    <citation type="journal article" date="2020" name="New Phytol.">
        <title>Comparative genomics reveals dynamic genome evolution in host specialist ectomycorrhizal fungi.</title>
        <authorList>
            <person name="Lofgren L.A."/>
            <person name="Nguyen N.H."/>
            <person name="Vilgalys R."/>
            <person name="Ruytinx J."/>
            <person name="Liao H.L."/>
            <person name="Branco S."/>
            <person name="Kuo A."/>
            <person name="LaButti K."/>
            <person name="Lipzen A."/>
            <person name="Andreopoulos W."/>
            <person name="Pangilinan J."/>
            <person name="Riley R."/>
            <person name="Hundley H."/>
            <person name="Na H."/>
            <person name="Barry K."/>
            <person name="Grigoriev I.V."/>
            <person name="Stajich J.E."/>
            <person name="Kennedy P.G."/>
        </authorList>
    </citation>
    <scope>NUCLEOTIDE SEQUENCE</scope>
    <source>
        <strain evidence="1">DOB743</strain>
    </source>
</reference>